<sequence>PGVAPPGPGAEPPALGPPIGALLGLDVAPPGPGAAPPGAPIGAPPGLGAAPPNPGATTGICALTKKPPQPTNVTICNKKYNVVIIGIPRLEAILYENFSFAASLSNSLAGFVCSRRKQAKTRNVCMILSSLSFFSISTSRFQNYVFFLR</sequence>
<accession>A0AAV0RJ13</accession>
<gene>
    <name evidence="2" type="ORF">LITE_LOCUS48003</name>
</gene>
<evidence type="ECO:0000256" key="1">
    <source>
        <dbReference type="SAM" id="MobiDB-lite"/>
    </source>
</evidence>
<keyword evidence="3" id="KW-1185">Reference proteome</keyword>
<dbReference type="Proteomes" id="UP001154282">
    <property type="component" value="Unassembled WGS sequence"/>
</dbReference>
<feature type="compositionally biased region" description="Pro residues" evidence="1">
    <location>
        <begin position="29"/>
        <end position="43"/>
    </location>
</feature>
<dbReference type="AlphaFoldDB" id="A0AAV0RJ13"/>
<feature type="non-terminal residue" evidence="2">
    <location>
        <position position="1"/>
    </location>
</feature>
<evidence type="ECO:0000313" key="2">
    <source>
        <dbReference type="EMBL" id="CAI0556507.1"/>
    </source>
</evidence>
<protein>
    <submittedName>
        <fullName evidence="2">Uncharacterized protein</fullName>
    </submittedName>
</protein>
<reference evidence="2" key="1">
    <citation type="submission" date="2022-08" db="EMBL/GenBank/DDBJ databases">
        <authorList>
            <person name="Gutierrez-Valencia J."/>
        </authorList>
    </citation>
    <scope>NUCLEOTIDE SEQUENCE</scope>
</reference>
<organism evidence="2 3">
    <name type="scientific">Linum tenue</name>
    <dbReference type="NCBI Taxonomy" id="586396"/>
    <lineage>
        <taxon>Eukaryota</taxon>
        <taxon>Viridiplantae</taxon>
        <taxon>Streptophyta</taxon>
        <taxon>Embryophyta</taxon>
        <taxon>Tracheophyta</taxon>
        <taxon>Spermatophyta</taxon>
        <taxon>Magnoliopsida</taxon>
        <taxon>eudicotyledons</taxon>
        <taxon>Gunneridae</taxon>
        <taxon>Pentapetalae</taxon>
        <taxon>rosids</taxon>
        <taxon>fabids</taxon>
        <taxon>Malpighiales</taxon>
        <taxon>Linaceae</taxon>
        <taxon>Linum</taxon>
    </lineage>
</organism>
<evidence type="ECO:0000313" key="3">
    <source>
        <dbReference type="Proteomes" id="UP001154282"/>
    </source>
</evidence>
<feature type="compositionally biased region" description="Pro residues" evidence="1">
    <location>
        <begin position="1"/>
        <end position="16"/>
    </location>
</feature>
<comment type="caution">
    <text evidence="2">The sequence shown here is derived from an EMBL/GenBank/DDBJ whole genome shotgun (WGS) entry which is preliminary data.</text>
</comment>
<proteinExistence type="predicted"/>
<name>A0AAV0RJ13_9ROSI</name>
<feature type="region of interest" description="Disordered" evidence="1">
    <location>
        <begin position="1"/>
        <end position="51"/>
    </location>
</feature>
<dbReference type="EMBL" id="CAMGYJ010000010">
    <property type="protein sequence ID" value="CAI0556507.1"/>
    <property type="molecule type" value="Genomic_DNA"/>
</dbReference>
<feature type="compositionally biased region" description="Low complexity" evidence="1">
    <location>
        <begin position="17"/>
        <end position="28"/>
    </location>
</feature>